<accession>A0A426Z8X8</accession>
<sequence>MEGPDPEAHGEGGKKEGYWEVIRTWLRLHRDKSMSGTPSSTPFHARSASKRTTDLRLLLGVLGCPLAPIPLAIDAPTHLFCLKDSPMVMHLSICNLSSPEFADQLFSSMAGNLLSSLHHSAVPGRHRMPETVHEEHVRSWDREDGLPCATENRGRARVLRAVAEVAGDVVGGACGGRPQGGFRLQRQGGVEERAMAWNTRSQGPAAPAPATRSGERLCFLLCFHATNILRPNSLCSFMSRFLR</sequence>
<comment type="caution">
    <text evidence="1">The sequence shown here is derived from an EMBL/GenBank/DDBJ whole genome shotgun (WGS) entry which is preliminary data.</text>
</comment>
<evidence type="ECO:0000313" key="1">
    <source>
        <dbReference type="EMBL" id="RRT60429.1"/>
    </source>
</evidence>
<reference evidence="1 2" key="1">
    <citation type="journal article" date="2014" name="Agronomy (Basel)">
        <title>A Draft Genome Sequence for Ensete ventricosum, the Drought-Tolerant Tree Against Hunger.</title>
        <authorList>
            <person name="Harrison J."/>
            <person name="Moore K.A."/>
            <person name="Paszkiewicz K."/>
            <person name="Jones T."/>
            <person name="Grant M."/>
            <person name="Ambacheew D."/>
            <person name="Muzemil S."/>
            <person name="Studholme D.J."/>
        </authorList>
    </citation>
    <scope>NUCLEOTIDE SEQUENCE [LARGE SCALE GENOMIC DNA]</scope>
</reference>
<dbReference type="EMBL" id="AMZH03007792">
    <property type="protein sequence ID" value="RRT60429.1"/>
    <property type="molecule type" value="Genomic_DNA"/>
</dbReference>
<name>A0A426Z8X8_ENSVE</name>
<dbReference type="AlphaFoldDB" id="A0A426Z8X8"/>
<protein>
    <submittedName>
        <fullName evidence="1">Uncharacterized protein</fullName>
    </submittedName>
</protein>
<organism evidence="1 2">
    <name type="scientific">Ensete ventricosum</name>
    <name type="common">Abyssinian banana</name>
    <name type="synonym">Musa ensete</name>
    <dbReference type="NCBI Taxonomy" id="4639"/>
    <lineage>
        <taxon>Eukaryota</taxon>
        <taxon>Viridiplantae</taxon>
        <taxon>Streptophyta</taxon>
        <taxon>Embryophyta</taxon>
        <taxon>Tracheophyta</taxon>
        <taxon>Spermatophyta</taxon>
        <taxon>Magnoliopsida</taxon>
        <taxon>Liliopsida</taxon>
        <taxon>Zingiberales</taxon>
        <taxon>Musaceae</taxon>
        <taxon>Ensete</taxon>
    </lineage>
</organism>
<evidence type="ECO:0000313" key="2">
    <source>
        <dbReference type="Proteomes" id="UP000287651"/>
    </source>
</evidence>
<gene>
    <name evidence="1" type="ORF">B296_00022144</name>
</gene>
<dbReference type="Proteomes" id="UP000287651">
    <property type="component" value="Unassembled WGS sequence"/>
</dbReference>
<proteinExistence type="predicted"/>